<dbReference type="SUPFAM" id="SSF50729">
    <property type="entry name" value="PH domain-like"/>
    <property type="match status" value="1"/>
</dbReference>
<dbReference type="InterPro" id="IPR001849">
    <property type="entry name" value="PH_domain"/>
</dbReference>
<dbReference type="AlphaFoldDB" id="A0A8J2TB18"/>
<gene>
    <name evidence="3" type="ORF">BN860_01332g</name>
</gene>
<proteinExistence type="predicted"/>
<dbReference type="OrthoDB" id="5563754at2759"/>
<dbReference type="SMART" id="SM00233">
    <property type="entry name" value="PH"/>
    <property type="match status" value="1"/>
</dbReference>
<feature type="compositionally biased region" description="Polar residues" evidence="1">
    <location>
        <begin position="547"/>
        <end position="556"/>
    </location>
</feature>
<feature type="compositionally biased region" description="Polar residues" evidence="1">
    <location>
        <begin position="756"/>
        <end position="767"/>
    </location>
</feature>
<feature type="compositionally biased region" description="Low complexity" evidence="1">
    <location>
        <begin position="462"/>
        <end position="471"/>
    </location>
</feature>
<evidence type="ECO:0000256" key="1">
    <source>
        <dbReference type="SAM" id="MobiDB-lite"/>
    </source>
</evidence>
<feature type="compositionally biased region" description="Polar residues" evidence="1">
    <location>
        <begin position="832"/>
        <end position="843"/>
    </location>
</feature>
<sequence length="982" mass="108369">MRIFSGAKTTDFPTPPKIFAQDEPSSGGSSPTSRRSSFAQAFSSPKLFSGSSSPKISPTLPQENSTLENLSPELVSIVTLLSAHAHRRYCEGVFLMLQDLKSDGSSGSRKWEEVYGLLAGTQLASWDANELASCNSNESKPKLKQVASKPRYVNFADAIVRPLDGSEAVITESNEKLQNTLVVSTTLKNRYFLQYSDKDSFNRWNAAIQLSLFECTSLQEAYTGAFLSSRGGKLGDIKTLLADSKFDYEDWVSVRFGTGMPWRRCYAVIYQSQSRKKNALGHISFYENDKKTKKGQAIATIVTSNRLYAVYPSSPLLIDTSTIIKLEGTISFEKKDTPQDTNVFIMPEKHQAVPGYDTIIRFLVPAMNAFKLYGRPKKLIANKEDFRSLLFGLPTLPHVHYLKVEELLPLASSDASSSWTSYDWAVNIKEVLQTKMSNGYSGCGTSAGVMGAMSSPVISSFSLGESSPSLLPKIRPDRVDRKNKANLAPDSPLSLSKIGSDNVSQVSNSGLGKTESNNGLQLQTTKKNEVESVAATSVYSEHERSTSKSPGNISEKTSGRENRNNRNSPDSVYPLTDNNKFTGNEVNPKRNPTTKSQSELDNIYHKYSLSPFGKDNAANVSPQVSEHLFDNPYKHHTDEEKLNIPKLPDSAATTIDEEREIGSSIEGDGEVDSINEEQDALREFNDLAKRINELNIGATPESDREVPLDKISPWDTDLSSTEVTRDTEDNVFDPDFMEQAQMLETDSRHTGAESVSDVSSEGAQTWQDSREVPTNEMSNLRQVSEIEVDRYESMPNPGRRRPPPQAINTNSYAQRKKPAPLSAAPYGHRQQVPPSGNHPQQGYMQPMVKSGGFPSNNYQRPGPYQQHHYNPHNPSPYNPQQARPYGHSPAQQHFPQHAGPYQRYYNGPPPQQRMPLAGVPTAGMVPNGMAPGGVAPRQQMHPQAGRAGPYQPPLQQMTKPKPATGAGFSKYMPSAAVNPYAQ</sequence>
<feature type="region of interest" description="Disordered" evidence="1">
    <location>
        <begin position="462"/>
        <end position="599"/>
    </location>
</feature>
<dbReference type="Pfam" id="PF25381">
    <property type="entry name" value="PH_26"/>
    <property type="match status" value="1"/>
</dbReference>
<protein>
    <submittedName>
        <fullName evidence="3">ZYBA0S14-01332g1_1</fullName>
    </submittedName>
</protein>
<feature type="compositionally biased region" description="Polar residues" evidence="1">
    <location>
        <begin position="493"/>
        <end position="525"/>
    </location>
</feature>
<feature type="compositionally biased region" description="Polar residues" evidence="1">
    <location>
        <begin position="565"/>
        <end position="599"/>
    </location>
</feature>
<keyword evidence="4" id="KW-1185">Reference proteome</keyword>
<dbReference type="InterPro" id="IPR058155">
    <property type="entry name" value="Skg3/CAF120-like_PH"/>
</dbReference>
<feature type="domain" description="PH" evidence="2">
    <location>
        <begin position="88"/>
        <end position="215"/>
    </location>
</feature>
<feature type="region of interest" description="Disordered" evidence="1">
    <location>
        <begin position="928"/>
        <end position="982"/>
    </location>
</feature>
<dbReference type="Gene3D" id="2.30.29.30">
    <property type="entry name" value="Pleckstrin-homology domain (PH domain)/Phosphotyrosine-binding domain (PTB)"/>
    <property type="match status" value="1"/>
</dbReference>
<feature type="compositionally biased region" description="Basic and acidic residues" evidence="1">
    <location>
        <begin position="474"/>
        <end position="483"/>
    </location>
</feature>
<organism evidence="3 4">
    <name type="scientific">Zygosaccharomyces bailii (strain CLIB 213 / ATCC 58445 / CBS 680 / BCRC 21525 / NBRC 1098 / NCYC 1416 / NRRL Y-2227)</name>
    <dbReference type="NCBI Taxonomy" id="1333698"/>
    <lineage>
        <taxon>Eukaryota</taxon>
        <taxon>Fungi</taxon>
        <taxon>Dikarya</taxon>
        <taxon>Ascomycota</taxon>
        <taxon>Saccharomycotina</taxon>
        <taxon>Saccharomycetes</taxon>
        <taxon>Saccharomycetales</taxon>
        <taxon>Saccharomycetaceae</taxon>
        <taxon>Zygosaccharomyces</taxon>
    </lineage>
</organism>
<dbReference type="Proteomes" id="UP000019375">
    <property type="component" value="Unassembled WGS sequence"/>
</dbReference>
<feature type="region of interest" description="Disordered" evidence="1">
    <location>
        <begin position="698"/>
        <end position="897"/>
    </location>
</feature>
<evidence type="ECO:0000313" key="3">
    <source>
        <dbReference type="EMBL" id="CDF91797.1"/>
    </source>
</evidence>
<evidence type="ECO:0000313" key="4">
    <source>
        <dbReference type="Proteomes" id="UP000019375"/>
    </source>
</evidence>
<name>A0A8J2TB18_ZYGB2</name>
<reference evidence="4" key="1">
    <citation type="journal article" date="2013" name="Genome Announc.">
        <title>Genome sequence of the food spoilage yeast Zygosaccharomyces bailii CLIB 213(T).</title>
        <authorList>
            <person name="Galeote V."/>
            <person name="Bigey F."/>
            <person name="Devillers H."/>
            <person name="Neuveglise C."/>
            <person name="Dequin S."/>
        </authorList>
    </citation>
    <scope>NUCLEOTIDE SEQUENCE [LARGE SCALE GENOMIC DNA]</scope>
    <source>
        <strain evidence="4">CLIB 213 / ATCC 58445 / CBS 680 / CCRC 21525 / NBRC 1098 / NCYC 1416 / NRRL Y-2227</strain>
    </source>
</reference>
<evidence type="ECO:0000259" key="2">
    <source>
        <dbReference type="SMART" id="SM00233"/>
    </source>
</evidence>
<dbReference type="InterPro" id="IPR011993">
    <property type="entry name" value="PH-like_dom_sf"/>
</dbReference>
<feature type="compositionally biased region" description="Low complexity" evidence="1">
    <location>
        <begin position="24"/>
        <end position="55"/>
    </location>
</feature>
<feature type="region of interest" description="Disordered" evidence="1">
    <location>
        <begin position="1"/>
        <end position="64"/>
    </location>
</feature>
<dbReference type="EMBL" id="HG316467">
    <property type="protein sequence ID" value="CDF91797.1"/>
    <property type="molecule type" value="Genomic_DNA"/>
</dbReference>
<accession>A0A8J2TB18</accession>